<dbReference type="InterPro" id="IPR036890">
    <property type="entry name" value="HATPase_C_sf"/>
</dbReference>
<dbReference type="InterPro" id="IPR003661">
    <property type="entry name" value="HisK_dim/P_dom"/>
</dbReference>
<dbReference type="EC" id="2.7.13.3" evidence="3"/>
<dbReference type="SMART" id="SM00387">
    <property type="entry name" value="HATPase_c"/>
    <property type="match status" value="1"/>
</dbReference>
<keyword evidence="8" id="KW-0418">Kinase</keyword>
<keyword evidence="9 12" id="KW-0067">ATP-binding</keyword>
<dbReference type="CDD" id="cd00082">
    <property type="entry name" value="HisKA"/>
    <property type="match status" value="1"/>
</dbReference>
<evidence type="ECO:0000256" key="5">
    <source>
        <dbReference type="ARBA" id="ARBA00022553"/>
    </source>
</evidence>
<feature type="transmembrane region" description="Helical" evidence="10">
    <location>
        <begin position="12"/>
        <end position="32"/>
    </location>
</feature>
<evidence type="ECO:0000256" key="9">
    <source>
        <dbReference type="ARBA" id="ARBA00022840"/>
    </source>
</evidence>
<name>A0ABT0BF14_9SPHN</name>
<keyword evidence="4" id="KW-1003">Cell membrane</keyword>
<evidence type="ECO:0000259" key="11">
    <source>
        <dbReference type="PROSITE" id="PS50109"/>
    </source>
</evidence>
<comment type="catalytic activity">
    <reaction evidence="1">
        <text>ATP + protein L-histidine = ADP + protein N-phospho-L-histidine.</text>
        <dbReference type="EC" id="2.7.13.3"/>
    </reaction>
</comment>
<evidence type="ECO:0000256" key="10">
    <source>
        <dbReference type="SAM" id="Phobius"/>
    </source>
</evidence>
<protein>
    <recommendedName>
        <fullName evidence="3">histidine kinase</fullName>
        <ecNumber evidence="3">2.7.13.3</ecNumber>
    </recommendedName>
</protein>
<dbReference type="RefSeq" id="WP_244021667.1">
    <property type="nucleotide sequence ID" value="NZ_JALHLF010000055.1"/>
</dbReference>
<keyword evidence="5" id="KW-0597">Phosphoprotein</keyword>
<evidence type="ECO:0000256" key="6">
    <source>
        <dbReference type="ARBA" id="ARBA00022679"/>
    </source>
</evidence>
<dbReference type="EMBL" id="JALHLF010000055">
    <property type="protein sequence ID" value="MCJ2183649.1"/>
    <property type="molecule type" value="Genomic_DNA"/>
</dbReference>
<keyword evidence="13" id="KW-1185">Reference proteome</keyword>
<evidence type="ECO:0000256" key="2">
    <source>
        <dbReference type="ARBA" id="ARBA00004651"/>
    </source>
</evidence>
<dbReference type="Gene3D" id="3.30.565.10">
    <property type="entry name" value="Histidine kinase-like ATPase, C-terminal domain"/>
    <property type="match status" value="1"/>
</dbReference>
<evidence type="ECO:0000256" key="7">
    <source>
        <dbReference type="ARBA" id="ARBA00022741"/>
    </source>
</evidence>
<dbReference type="SUPFAM" id="SSF55874">
    <property type="entry name" value="ATPase domain of HSP90 chaperone/DNA topoisomerase II/histidine kinase"/>
    <property type="match status" value="1"/>
</dbReference>
<dbReference type="PROSITE" id="PS50109">
    <property type="entry name" value="HIS_KIN"/>
    <property type="match status" value="1"/>
</dbReference>
<comment type="caution">
    <text evidence="12">The sequence shown here is derived from an EMBL/GenBank/DDBJ whole genome shotgun (WGS) entry which is preliminary data.</text>
</comment>
<dbReference type="Proteomes" id="UP001162881">
    <property type="component" value="Unassembled WGS sequence"/>
</dbReference>
<evidence type="ECO:0000256" key="8">
    <source>
        <dbReference type="ARBA" id="ARBA00022777"/>
    </source>
</evidence>
<dbReference type="InterPro" id="IPR050980">
    <property type="entry name" value="2C_sensor_his_kinase"/>
</dbReference>
<evidence type="ECO:0000256" key="1">
    <source>
        <dbReference type="ARBA" id="ARBA00000085"/>
    </source>
</evidence>
<reference evidence="12" key="1">
    <citation type="submission" date="2022-03" db="EMBL/GenBank/DDBJ databases">
        <title>Identification of a novel bacterium isolated from mangrove sediments.</title>
        <authorList>
            <person name="Pan X."/>
        </authorList>
    </citation>
    <scope>NUCLEOTIDE SEQUENCE</scope>
    <source>
        <strain evidence="12">B1949</strain>
    </source>
</reference>
<dbReference type="GO" id="GO:0005524">
    <property type="term" value="F:ATP binding"/>
    <property type="evidence" value="ECO:0007669"/>
    <property type="project" value="UniProtKB-KW"/>
</dbReference>
<keyword evidence="7" id="KW-0547">Nucleotide-binding</keyword>
<proteinExistence type="predicted"/>
<dbReference type="PRINTS" id="PR00344">
    <property type="entry name" value="BCTRLSENSOR"/>
</dbReference>
<gene>
    <name evidence="12" type="ORF">MTR62_13250</name>
</gene>
<dbReference type="InterPro" id="IPR004358">
    <property type="entry name" value="Sig_transdc_His_kin-like_C"/>
</dbReference>
<sequence>MRSIRLRERIAVIVVIHLLAMIGIIVGFLKMADPAHMEPFYRLPDPTKVALIAAAFERTPPDTHAELDRAFSDATLQVALHPSMPVNRPGSVTPETLEFYRDALGGRPFRLQVFGSDVPRSFDDRPGITSSPIRITVQLPDGQALAIEQKVTAPVTKILSNLMLFLLVVAVLDVLIVFWLAAQSTRPVERLARAVREDRLDTVDLPGPREFVELGKTIRDLRTRLKVLLEERTRMLAAIAHDYRTYLTRMDLRSEFIEDSEQRRLAGQDIEEMRELLADTLTFARESSTCEADPVTCEVRTELAALALERKRTAQDIAIVPIGEAVLVRASHLSFQRMMANLLDNALRYGGGSARVRVLAERTHVHISVEDEGPGVPEIDLERLLQPFERSEPSRARHTGGVGLGLSIVQALARRYEGDVRLENRSEGGFRAILSLRRGELVPPEA</sequence>
<organism evidence="12 13">
    <name type="scientific">Novosphingobium organovorum</name>
    <dbReference type="NCBI Taxonomy" id="2930092"/>
    <lineage>
        <taxon>Bacteria</taxon>
        <taxon>Pseudomonadati</taxon>
        <taxon>Pseudomonadota</taxon>
        <taxon>Alphaproteobacteria</taxon>
        <taxon>Sphingomonadales</taxon>
        <taxon>Sphingomonadaceae</taxon>
        <taxon>Novosphingobium</taxon>
    </lineage>
</organism>
<comment type="subcellular location">
    <subcellularLocation>
        <location evidence="2">Cell membrane</location>
        <topology evidence="2">Multi-pass membrane protein</topology>
    </subcellularLocation>
</comment>
<dbReference type="PANTHER" id="PTHR44936:SF10">
    <property type="entry name" value="SENSOR PROTEIN RSTB"/>
    <property type="match status" value="1"/>
</dbReference>
<accession>A0ABT0BF14</accession>
<dbReference type="Gene3D" id="1.10.287.130">
    <property type="match status" value="1"/>
</dbReference>
<feature type="domain" description="Histidine kinase" evidence="11">
    <location>
        <begin position="238"/>
        <end position="440"/>
    </location>
</feature>
<keyword evidence="10" id="KW-1133">Transmembrane helix</keyword>
<evidence type="ECO:0000313" key="12">
    <source>
        <dbReference type="EMBL" id="MCJ2183649.1"/>
    </source>
</evidence>
<evidence type="ECO:0000313" key="13">
    <source>
        <dbReference type="Proteomes" id="UP001162881"/>
    </source>
</evidence>
<dbReference type="InterPro" id="IPR003594">
    <property type="entry name" value="HATPase_dom"/>
</dbReference>
<dbReference type="InterPro" id="IPR005467">
    <property type="entry name" value="His_kinase_dom"/>
</dbReference>
<dbReference type="PANTHER" id="PTHR44936">
    <property type="entry name" value="SENSOR PROTEIN CREC"/>
    <property type="match status" value="1"/>
</dbReference>
<evidence type="ECO:0000256" key="4">
    <source>
        <dbReference type="ARBA" id="ARBA00022475"/>
    </source>
</evidence>
<dbReference type="SUPFAM" id="SSF47384">
    <property type="entry name" value="Homodimeric domain of signal transducing histidine kinase"/>
    <property type="match status" value="1"/>
</dbReference>
<keyword evidence="6" id="KW-0808">Transferase</keyword>
<dbReference type="Pfam" id="PF02518">
    <property type="entry name" value="HATPase_c"/>
    <property type="match status" value="1"/>
</dbReference>
<feature type="transmembrane region" description="Helical" evidence="10">
    <location>
        <begin position="162"/>
        <end position="182"/>
    </location>
</feature>
<evidence type="ECO:0000256" key="3">
    <source>
        <dbReference type="ARBA" id="ARBA00012438"/>
    </source>
</evidence>
<dbReference type="InterPro" id="IPR036097">
    <property type="entry name" value="HisK_dim/P_sf"/>
</dbReference>
<keyword evidence="10" id="KW-0812">Transmembrane</keyword>
<keyword evidence="10" id="KW-0472">Membrane</keyword>